<dbReference type="InterPro" id="IPR001647">
    <property type="entry name" value="HTH_TetR"/>
</dbReference>
<dbReference type="EMBL" id="BORS01000001">
    <property type="protein sequence ID" value="GIO40754.1"/>
    <property type="molecule type" value="Genomic_DNA"/>
</dbReference>
<sequence>MTPRTKEQNEEIRLRRIREILQAAAEVYLDKGILLEIRDVAAAAGLGYGTVYHYYNNKNDLVSDMLYQGLERAEELWVGELSPDGRSDPGGMATASVGEDRSPRSEERVFLRVMGRLREACSVLLHAWERDRALFLACYLGTDQYRMLQPETAARLSPVYRSAVLLPLVSQVEAILVQEAAHASNVQHRAEAERQAEWLLAALAACALPSIRRGTLKGEMEELIRFAAGRGFV</sequence>
<evidence type="ECO:0000259" key="4">
    <source>
        <dbReference type="PROSITE" id="PS50977"/>
    </source>
</evidence>
<accession>A0A919XZ68</accession>
<dbReference type="Pfam" id="PF00440">
    <property type="entry name" value="TetR_N"/>
    <property type="match status" value="1"/>
</dbReference>
<feature type="DNA-binding region" description="H-T-H motif" evidence="2">
    <location>
        <begin position="36"/>
        <end position="55"/>
    </location>
</feature>
<gene>
    <name evidence="5" type="ORF">J41TS4_05120</name>
</gene>
<dbReference type="RefSeq" id="WP_301624601.1">
    <property type="nucleotide sequence ID" value="NZ_BORS01000001.1"/>
</dbReference>
<dbReference type="GO" id="GO:0003677">
    <property type="term" value="F:DNA binding"/>
    <property type="evidence" value="ECO:0007669"/>
    <property type="project" value="UniProtKB-UniRule"/>
</dbReference>
<dbReference type="Proteomes" id="UP000678895">
    <property type="component" value="Unassembled WGS sequence"/>
</dbReference>
<evidence type="ECO:0000313" key="5">
    <source>
        <dbReference type="EMBL" id="GIO40754.1"/>
    </source>
</evidence>
<keyword evidence="1 2" id="KW-0238">DNA-binding</keyword>
<dbReference type="SUPFAM" id="SSF46689">
    <property type="entry name" value="Homeodomain-like"/>
    <property type="match status" value="1"/>
</dbReference>
<dbReference type="PRINTS" id="PR00455">
    <property type="entry name" value="HTHTETR"/>
</dbReference>
<name>A0A919XZ68_9BACL</name>
<feature type="region of interest" description="Disordered" evidence="3">
    <location>
        <begin position="81"/>
        <end position="101"/>
    </location>
</feature>
<evidence type="ECO:0000256" key="1">
    <source>
        <dbReference type="ARBA" id="ARBA00023125"/>
    </source>
</evidence>
<dbReference type="InterPro" id="IPR009057">
    <property type="entry name" value="Homeodomain-like_sf"/>
</dbReference>
<organism evidence="5 6">
    <name type="scientific">Paenibacillus apis</name>
    <dbReference type="NCBI Taxonomy" id="1792174"/>
    <lineage>
        <taxon>Bacteria</taxon>
        <taxon>Bacillati</taxon>
        <taxon>Bacillota</taxon>
        <taxon>Bacilli</taxon>
        <taxon>Bacillales</taxon>
        <taxon>Paenibacillaceae</taxon>
        <taxon>Paenibacillus</taxon>
    </lineage>
</organism>
<dbReference type="Gene3D" id="1.10.357.10">
    <property type="entry name" value="Tetracycline Repressor, domain 2"/>
    <property type="match status" value="1"/>
</dbReference>
<keyword evidence="6" id="KW-1185">Reference proteome</keyword>
<reference evidence="5" key="1">
    <citation type="submission" date="2021-03" db="EMBL/GenBank/DDBJ databases">
        <title>Antimicrobial resistance genes in bacteria isolated from Japanese honey, and their potential for conferring macrolide and lincosamide resistance in the American foulbrood pathogen Paenibacillus larvae.</title>
        <authorList>
            <person name="Okamoto M."/>
            <person name="Kumagai M."/>
            <person name="Kanamori H."/>
            <person name="Takamatsu D."/>
        </authorList>
    </citation>
    <scope>NUCLEOTIDE SEQUENCE</scope>
    <source>
        <strain evidence="5">J41TS4</strain>
    </source>
</reference>
<dbReference type="AlphaFoldDB" id="A0A919XZ68"/>
<protein>
    <recommendedName>
        <fullName evidence="4">HTH tetR-type domain-containing protein</fullName>
    </recommendedName>
</protein>
<comment type="caution">
    <text evidence="5">The sequence shown here is derived from an EMBL/GenBank/DDBJ whole genome shotgun (WGS) entry which is preliminary data.</text>
</comment>
<evidence type="ECO:0000256" key="2">
    <source>
        <dbReference type="PROSITE-ProRule" id="PRU00335"/>
    </source>
</evidence>
<evidence type="ECO:0000256" key="3">
    <source>
        <dbReference type="SAM" id="MobiDB-lite"/>
    </source>
</evidence>
<proteinExistence type="predicted"/>
<dbReference type="PROSITE" id="PS50977">
    <property type="entry name" value="HTH_TETR_2"/>
    <property type="match status" value="1"/>
</dbReference>
<feature type="domain" description="HTH tetR-type" evidence="4">
    <location>
        <begin position="14"/>
        <end position="73"/>
    </location>
</feature>
<evidence type="ECO:0000313" key="6">
    <source>
        <dbReference type="Proteomes" id="UP000678895"/>
    </source>
</evidence>